<sequence>MDVDEDPRTSRSPPAREQPSEAADSDWHADSSPRILPGSLLTDAELGPGPVISTVYSPVGLVLHELARLPAGASPLLRDSRGLFHYQRPATRFTGGSSHGHALHQVIRRITLANAAAAVAAAEAAAADHVRRVDSALEVVRRRRAGRLLTMGSGGRPVARTASAQVAVNSNANAGAAAEEGEWVSDHSDGEAGRDFAHALLRIRARSDARRQQHQAQQPQQRRGVAKTARRGSSARAAQQSLAAAYARYQTDEPAIRRTVSEMGQGDTDTILQMIRGGISVDVADAAGRTALHVACSCGNDEGVRLLLHMGAAPNARDRIGNTPLTLAATGARADIVILLLEAGADPRMGGGLVSATAMVRARLRLLRASIRQARAAEHALGPDHAHAIRERRVQSAAVARECVDIIRLLRYYAKNPREEPSNPAYEAFVATRPDAEPATAVHPDEDDSLDDLAAQLTALGLGPRPPHDTPAPDRDRAPDSPPTAAARISRGSDTEDDHMDLLLGRFSRLLGEDDDSDNP</sequence>
<organism evidence="1 2">
    <name type="scientific">Coemansia nantahalensis</name>
    <dbReference type="NCBI Taxonomy" id="2789366"/>
    <lineage>
        <taxon>Eukaryota</taxon>
        <taxon>Fungi</taxon>
        <taxon>Fungi incertae sedis</taxon>
        <taxon>Zoopagomycota</taxon>
        <taxon>Kickxellomycotina</taxon>
        <taxon>Kickxellomycetes</taxon>
        <taxon>Kickxellales</taxon>
        <taxon>Kickxellaceae</taxon>
        <taxon>Coemansia</taxon>
    </lineage>
</organism>
<evidence type="ECO:0000313" key="1">
    <source>
        <dbReference type="EMBL" id="KAJ2775589.1"/>
    </source>
</evidence>
<accession>A0ACC1K8D8</accession>
<name>A0ACC1K8D8_9FUNG</name>
<evidence type="ECO:0000313" key="2">
    <source>
        <dbReference type="Proteomes" id="UP001140234"/>
    </source>
</evidence>
<gene>
    <name evidence="1" type="ORF">IWQ57_000339</name>
</gene>
<proteinExistence type="predicted"/>
<dbReference type="EMBL" id="JANBUJ010000008">
    <property type="protein sequence ID" value="KAJ2775589.1"/>
    <property type="molecule type" value="Genomic_DNA"/>
</dbReference>
<reference evidence="1" key="1">
    <citation type="submission" date="2022-07" db="EMBL/GenBank/DDBJ databases">
        <title>Phylogenomic reconstructions and comparative analyses of Kickxellomycotina fungi.</title>
        <authorList>
            <person name="Reynolds N.K."/>
            <person name="Stajich J.E."/>
            <person name="Barry K."/>
            <person name="Grigoriev I.V."/>
            <person name="Crous P."/>
            <person name="Smith M.E."/>
        </authorList>
    </citation>
    <scope>NUCLEOTIDE SEQUENCE</scope>
    <source>
        <strain evidence="1">CBS 109366</strain>
    </source>
</reference>
<protein>
    <submittedName>
        <fullName evidence="1">Uncharacterized protein</fullName>
    </submittedName>
</protein>
<keyword evidence="2" id="KW-1185">Reference proteome</keyword>
<dbReference type="Proteomes" id="UP001140234">
    <property type="component" value="Unassembled WGS sequence"/>
</dbReference>
<comment type="caution">
    <text evidence="1">The sequence shown here is derived from an EMBL/GenBank/DDBJ whole genome shotgun (WGS) entry which is preliminary data.</text>
</comment>